<evidence type="ECO:0000256" key="1">
    <source>
        <dbReference type="ARBA" id="ARBA00009078"/>
    </source>
</evidence>
<name>A0A316UPD5_9BASI</name>
<dbReference type="OrthoDB" id="5852896at2759"/>
<feature type="compositionally biased region" description="Basic residues" evidence="2">
    <location>
        <begin position="354"/>
        <end position="364"/>
    </location>
</feature>
<feature type="region of interest" description="Disordered" evidence="2">
    <location>
        <begin position="1"/>
        <end position="64"/>
    </location>
</feature>
<feature type="region of interest" description="Disordered" evidence="2">
    <location>
        <begin position="193"/>
        <end position="289"/>
    </location>
</feature>
<dbReference type="RefSeq" id="XP_025361774.1">
    <property type="nucleotide sequence ID" value="XM_025508768.1"/>
</dbReference>
<sequence>MPPKSKWRSSEAQHFTLVHRSQRDPLINDPEASSRVLAPSRKTRNARGQPISKADLDDEFGKKERSNVGEAAEYGVYFDDTEYDYMQHLRPIGGNYNAQRGGKDEEDDVDVVMLPGPQGQAKGKGKAKTGGELEFKDEKAGIDLPQDVLASEKEMPRDWTQGEGEEHKGLRLDMDPHLRQALEALDDEAFLAGRRRRQQQAQQAKEAAEASAEDDDDFDALFAEVVAGGEYDPDHMDSDEEAWRAQAPGGDEALYLTPGERARQKLQATTAADGEAATSAGAGRIDLDDPNLSLSERVALFKEGLGAPAPKGAQEDEDDEDAARPSASKAGSRSRRVPSSIGGSSIFGDGNPGRKSKPGSKARHAMSFYAPSAAGGSTAWSMSSSAMARNAGLTNLDDGFDRMEQIYEQDGEEDDDEMYDFDDEDEDGDGPDPNALVREDFGQILDEFLEKHEVIAGRMRQRLGDRDASGAEKLDILRKEVGAARIERYLAGDEETQEEIDRDIESRIRVVGLRKDEWDVETIQTTKTNVSNHPRVLSSVASSARSGYQPGTLASNGSVGSLASAGGSSAHFESIPKVKVNPRTGVAEVVGWTKQRRPPPKDADVNGAEDDLPSLDSLSIDGRGAHVNGVEDDDDGSGPPPAGPAEDDSGSDTSTELDPRHVTIKRDRNESAEEKRRRKTEAKEAKQSRKLEKSARKKEFENEKKRQTKIEAGRRAAGATAMELRVGGGAGRRLQ</sequence>
<dbReference type="GO" id="GO:0005829">
    <property type="term" value="C:cytosol"/>
    <property type="evidence" value="ECO:0007669"/>
    <property type="project" value="TreeGrafter"/>
</dbReference>
<protein>
    <recommendedName>
        <fullName evidence="5">LTV-domain-containing protein</fullName>
    </recommendedName>
</protein>
<dbReference type="GO" id="GO:0030688">
    <property type="term" value="C:preribosome, small subunit precursor"/>
    <property type="evidence" value="ECO:0007669"/>
    <property type="project" value="TreeGrafter"/>
</dbReference>
<dbReference type="GeneID" id="37030591"/>
<evidence type="ECO:0000313" key="3">
    <source>
        <dbReference type="EMBL" id="PWN27162.1"/>
    </source>
</evidence>
<keyword evidence="4" id="KW-1185">Reference proteome</keyword>
<feature type="region of interest" description="Disordered" evidence="2">
    <location>
        <begin position="96"/>
        <end position="170"/>
    </location>
</feature>
<feature type="compositionally biased region" description="Basic and acidic residues" evidence="2">
    <location>
        <begin position="129"/>
        <end position="141"/>
    </location>
</feature>
<evidence type="ECO:0000313" key="4">
    <source>
        <dbReference type="Proteomes" id="UP000245884"/>
    </source>
</evidence>
<dbReference type="GO" id="GO:0000056">
    <property type="term" value="P:ribosomal small subunit export from nucleus"/>
    <property type="evidence" value="ECO:0007669"/>
    <property type="project" value="TreeGrafter"/>
</dbReference>
<comment type="similarity">
    <text evidence="1">Belongs to the LTV1 family.</text>
</comment>
<evidence type="ECO:0008006" key="5">
    <source>
        <dbReference type="Google" id="ProtNLM"/>
    </source>
</evidence>
<feature type="compositionally biased region" description="Gly residues" evidence="2">
    <location>
        <begin position="726"/>
        <end position="735"/>
    </location>
</feature>
<dbReference type="PANTHER" id="PTHR21531">
    <property type="entry name" value="LOW-TEMPERATURE VIABILITY PROTEIN LTV1-RELATED"/>
    <property type="match status" value="1"/>
</dbReference>
<dbReference type="Proteomes" id="UP000245884">
    <property type="component" value="Unassembled WGS sequence"/>
</dbReference>
<dbReference type="GO" id="GO:0005634">
    <property type="term" value="C:nucleus"/>
    <property type="evidence" value="ECO:0007669"/>
    <property type="project" value="TreeGrafter"/>
</dbReference>
<dbReference type="PANTHER" id="PTHR21531:SF0">
    <property type="entry name" value="PROTEIN LTV1 HOMOLOG"/>
    <property type="match status" value="1"/>
</dbReference>
<dbReference type="EMBL" id="KZ819669">
    <property type="protein sequence ID" value="PWN27162.1"/>
    <property type="molecule type" value="Genomic_DNA"/>
</dbReference>
<feature type="compositionally biased region" description="Acidic residues" evidence="2">
    <location>
        <begin position="407"/>
        <end position="430"/>
    </location>
</feature>
<dbReference type="AlphaFoldDB" id="A0A316UPD5"/>
<dbReference type="Pfam" id="PF04180">
    <property type="entry name" value="LTV"/>
    <property type="match status" value="1"/>
</dbReference>
<accession>A0A316UPD5</accession>
<feature type="compositionally biased region" description="Basic and acidic residues" evidence="2">
    <location>
        <begin position="657"/>
        <end position="714"/>
    </location>
</feature>
<organism evidence="3 4">
    <name type="scientific">Jaminaea rosea</name>
    <dbReference type="NCBI Taxonomy" id="1569628"/>
    <lineage>
        <taxon>Eukaryota</taxon>
        <taxon>Fungi</taxon>
        <taxon>Dikarya</taxon>
        <taxon>Basidiomycota</taxon>
        <taxon>Ustilaginomycotina</taxon>
        <taxon>Exobasidiomycetes</taxon>
        <taxon>Microstromatales</taxon>
        <taxon>Microstromatales incertae sedis</taxon>
        <taxon>Jaminaea</taxon>
    </lineage>
</organism>
<gene>
    <name evidence="3" type="ORF">BDZ90DRAFT_272202</name>
</gene>
<feature type="region of interest" description="Disordered" evidence="2">
    <location>
        <begin position="393"/>
        <end position="437"/>
    </location>
</feature>
<dbReference type="GO" id="GO:0042274">
    <property type="term" value="P:ribosomal small subunit biogenesis"/>
    <property type="evidence" value="ECO:0007669"/>
    <property type="project" value="InterPro"/>
</dbReference>
<dbReference type="InterPro" id="IPR007307">
    <property type="entry name" value="Ltv1"/>
</dbReference>
<feature type="region of interest" description="Disordered" evidence="2">
    <location>
        <begin position="303"/>
        <end position="364"/>
    </location>
</feature>
<reference evidence="3 4" key="1">
    <citation type="journal article" date="2018" name="Mol. Biol. Evol.">
        <title>Broad Genomic Sampling Reveals a Smut Pathogenic Ancestry of the Fungal Clade Ustilaginomycotina.</title>
        <authorList>
            <person name="Kijpornyongpan T."/>
            <person name="Mondo S.J."/>
            <person name="Barry K."/>
            <person name="Sandor L."/>
            <person name="Lee J."/>
            <person name="Lipzen A."/>
            <person name="Pangilinan J."/>
            <person name="LaButti K."/>
            <person name="Hainaut M."/>
            <person name="Henrissat B."/>
            <person name="Grigoriev I.V."/>
            <person name="Spatafora J.W."/>
            <person name="Aime M.C."/>
        </authorList>
    </citation>
    <scope>NUCLEOTIDE SEQUENCE [LARGE SCALE GENOMIC DNA]</scope>
    <source>
        <strain evidence="3 4">MCA 5214</strain>
    </source>
</reference>
<feature type="compositionally biased region" description="Low complexity" evidence="2">
    <location>
        <begin position="339"/>
        <end position="349"/>
    </location>
</feature>
<proteinExistence type="inferred from homology"/>
<feature type="region of interest" description="Disordered" evidence="2">
    <location>
        <begin position="576"/>
        <end position="735"/>
    </location>
</feature>
<evidence type="ECO:0000256" key="2">
    <source>
        <dbReference type="SAM" id="MobiDB-lite"/>
    </source>
</evidence>
<feature type="compositionally biased region" description="Low complexity" evidence="2">
    <location>
        <begin position="268"/>
        <end position="283"/>
    </location>
</feature>
<dbReference type="STRING" id="1569628.A0A316UPD5"/>
<feature type="compositionally biased region" description="Low complexity" evidence="2">
    <location>
        <begin position="111"/>
        <end position="121"/>
    </location>
</feature>